<feature type="non-terminal residue" evidence="2">
    <location>
        <position position="1"/>
    </location>
</feature>
<comment type="caution">
    <text evidence="2">The sequence shown here is derived from an EMBL/GenBank/DDBJ whole genome shotgun (WGS) entry which is preliminary data.</text>
</comment>
<reference evidence="2 3" key="1">
    <citation type="submission" date="2024-05" db="EMBL/GenBank/DDBJ databases">
        <title>Genome sequencing and assembly of Indian major carp, Cirrhinus mrigala (Hamilton, 1822).</title>
        <authorList>
            <person name="Mohindra V."/>
            <person name="Chowdhury L.M."/>
            <person name="Lal K."/>
            <person name="Jena J.K."/>
        </authorList>
    </citation>
    <scope>NUCLEOTIDE SEQUENCE [LARGE SCALE GENOMIC DNA]</scope>
    <source>
        <strain evidence="2">CM1030</strain>
        <tissue evidence="2">Blood</tissue>
    </source>
</reference>
<gene>
    <name evidence="2" type="ORF">M9458_042732</name>
</gene>
<dbReference type="EMBL" id="JAMKFB020000021">
    <property type="protein sequence ID" value="KAL0163336.1"/>
    <property type="molecule type" value="Genomic_DNA"/>
</dbReference>
<dbReference type="Proteomes" id="UP001529510">
    <property type="component" value="Unassembled WGS sequence"/>
</dbReference>
<dbReference type="AlphaFoldDB" id="A0ABD0NQB6"/>
<sequence>EAAAPRTPDLSGERVRPPDSAPYLDPSLLEHYPSFTEPRHFEDTRSPFCFGHFFPLFGHFVLLFNKSLSEA</sequence>
<protein>
    <submittedName>
        <fullName evidence="2">Uncharacterized protein</fullName>
    </submittedName>
</protein>
<feature type="region of interest" description="Disordered" evidence="1">
    <location>
        <begin position="1"/>
        <end position="23"/>
    </location>
</feature>
<accession>A0ABD0NQB6</accession>
<evidence type="ECO:0000256" key="1">
    <source>
        <dbReference type="SAM" id="MobiDB-lite"/>
    </source>
</evidence>
<evidence type="ECO:0000313" key="2">
    <source>
        <dbReference type="EMBL" id="KAL0163336.1"/>
    </source>
</evidence>
<proteinExistence type="predicted"/>
<name>A0ABD0NQB6_CIRMR</name>
<keyword evidence="3" id="KW-1185">Reference proteome</keyword>
<organism evidence="2 3">
    <name type="scientific">Cirrhinus mrigala</name>
    <name type="common">Mrigala</name>
    <dbReference type="NCBI Taxonomy" id="683832"/>
    <lineage>
        <taxon>Eukaryota</taxon>
        <taxon>Metazoa</taxon>
        <taxon>Chordata</taxon>
        <taxon>Craniata</taxon>
        <taxon>Vertebrata</taxon>
        <taxon>Euteleostomi</taxon>
        <taxon>Actinopterygii</taxon>
        <taxon>Neopterygii</taxon>
        <taxon>Teleostei</taxon>
        <taxon>Ostariophysi</taxon>
        <taxon>Cypriniformes</taxon>
        <taxon>Cyprinidae</taxon>
        <taxon>Labeoninae</taxon>
        <taxon>Labeonini</taxon>
        <taxon>Cirrhinus</taxon>
    </lineage>
</organism>
<evidence type="ECO:0000313" key="3">
    <source>
        <dbReference type="Proteomes" id="UP001529510"/>
    </source>
</evidence>